<keyword evidence="3" id="KW-1185">Reference proteome</keyword>
<evidence type="ECO:0000313" key="2">
    <source>
        <dbReference type="EMBL" id="EMS79187.1"/>
    </source>
</evidence>
<sequence>MEKKDRILNVEQVRQALKCSRAHVYNLINTGVIDAFRIGSRNGLRVRESTVQRFIEEQEAREGA</sequence>
<proteinExistence type="predicted"/>
<dbReference type="AlphaFoldDB" id="S0G4F0"/>
<gene>
    <name evidence="2" type="ORF">Dpo_5c01100</name>
</gene>
<dbReference type="Pfam" id="PF12728">
    <property type="entry name" value="HTH_17"/>
    <property type="match status" value="1"/>
</dbReference>
<dbReference type="Proteomes" id="UP000014216">
    <property type="component" value="Unassembled WGS sequence"/>
</dbReference>
<accession>S0G4F0</accession>
<dbReference type="OrthoDB" id="9800023at2"/>
<feature type="domain" description="Helix-turn-helix" evidence="1">
    <location>
        <begin position="8"/>
        <end position="58"/>
    </location>
</feature>
<name>S0G4F0_9BACT</name>
<dbReference type="EMBL" id="APJX01000005">
    <property type="protein sequence ID" value="EMS79187.1"/>
    <property type="molecule type" value="Genomic_DNA"/>
</dbReference>
<comment type="caution">
    <text evidence="2">The sequence shown here is derived from an EMBL/GenBank/DDBJ whole genome shotgun (WGS) entry which is preliminary data.</text>
</comment>
<evidence type="ECO:0000259" key="1">
    <source>
        <dbReference type="Pfam" id="PF12728"/>
    </source>
</evidence>
<dbReference type="RefSeq" id="WP_006966276.1">
    <property type="nucleotide sequence ID" value="NZ_APJX01000005.1"/>
</dbReference>
<organism evidence="2 3">
    <name type="scientific">Desulfotignum phosphitoxidans DSM 13687</name>
    <dbReference type="NCBI Taxonomy" id="1286635"/>
    <lineage>
        <taxon>Bacteria</taxon>
        <taxon>Pseudomonadati</taxon>
        <taxon>Thermodesulfobacteriota</taxon>
        <taxon>Desulfobacteria</taxon>
        <taxon>Desulfobacterales</taxon>
        <taxon>Desulfobacteraceae</taxon>
        <taxon>Desulfotignum</taxon>
    </lineage>
</organism>
<dbReference type="InterPro" id="IPR041657">
    <property type="entry name" value="HTH_17"/>
</dbReference>
<protein>
    <submittedName>
        <fullName evidence="2">Excisionase DNA binding family protein</fullName>
    </submittedName>
</protein>
<reference evidence="2 3" key="1">
    <citation type="journal article" date="2013" name="Genome Announc.">
        <title>Draft Genome Sequence of Desulfotignum phosphitoxidans DSM 13687 Strain FiPS-3.</title>
        <authorList>
            <person name="Poehlein A."/>
            <person name="Daniel R."/>
            <person name="Simeonova D.D."/>
        </authorList>
    </citation>
    <scope>NUCLEOTIDE SEQUENCE [LARGE SCALE GENOMIC DNA]</scope>
    <source>
        <strain evidence="2 3">DSM 13687</strain>
    </source>
</reference>
<evidence type="ECO:0000313" key="3">
    <source>
        <dbReference type="Proteomes" id="UP000014216"/>
    </source>
</evidence>